<comment type="subcellular location">
    <subcellularLocation>
        <location evidence="1">Cell membrane</location>
        <topology evidence="1">Multi-pass membrane protein</topology>
    </subcellularLocation>
</comment>
<dbReference type="Pfam" id="PF00892">
    <property type="entry name" value="EamA"/>
    <property type="match status" value="2"/>
</dbReference>
<evidence type="ECO:0000256" key="1">
    <source>
        <dbReference type="ARBA" id="ARBA00004651"/>
    </source>
</evidence>
<dbReference type="InterPro" id="IPR051258">
    <property type="entry name" value="Diverse_Substrate_Transporter"/>
</dbReference>
<feature type="transmembrane region" description="Helical" evidence="7">
    <location>
        <begin position="78"/>
        <end position="100"/>
    </location>
</feature>
<evidence type="ECO:0000256" key="4">
    <source>
        <dbReference type="ARBA" id="ARBA00022692"/>
    </source>
</evidence>
<feature type="transmembrane region" description="Helical" evidence="7">
    <location>
        <begin position="194"/>
        <end position="215"/>
    </location>
</feature>
<evidence type="ECO:0000256" key="3">
    <source>
        <dbReference type="ARBA" id="ARBA00022475"/>
    </source>
</evidence>
<reference evidence="9 10" key="1">
    <citation type="submission" date="2020-10" db="EMBL/GenBank/DDBJ databases">
        <title>ChiBAC.</title>
        <authorList>
            <person name="Zenner C."/>
            <person name="Hitch T.C.A."/>
            <person name="Clavel T."/>
        </authorList>
    </citation>
    <scope>NUCLEOTIDE SEQUENCE [LARGE SCALE GENOMIC DNA]</scope>
    <source>
        <strain evidence="9 10">DSM 108706</strain>
    </source>
</reference>
<keyword evidence="10" id="KW-1185">Reference proteome</keyword>
<name>A0ABR9QZ71_9FIRM</name>
<feature type="transmembrane region" description="Helical" evidence="7">
    <location>
        <begin position="277"/>
        <end position="295"/>
    </location>
</feature>
<dbReference type="PANTHER" id="PTHR42920">
    <property type="entry name" value="OS03G0707200 PROTEIN-RELATED"/>
    <property type="match status" value="1"/>
</dbReference>
<evidence type="ECO:0000256" key="7">
    <source>
        <dbReference type="SAM" id="Phobius"/>
    </source>
</evidence>
<dbReference type="EMBL" id="JADCKA010000019">
    <property type="protein sequence ID" value="MBE5036169.1"/>
    <property type="molecule type" value="Genomic_DNA"/>
</dbReference>
<gene>
    <name evidence="9" type="ORF">INF20_07775</name>
</gene>
<feature type="transmembrane region" description="Helical" evidence="7">
    <location>
        <begin position="134"/>
        <end position="151"/>
    </location>
</feature>
<dbReference type="Proteomes" id="UP001516588">
    <property type="component" value="Unassembled WGS sequence"/>
</dbReference>
<accession>A0ABR9QZ71</accession>
<proteinExistence type="inferred from homology"/>
<comment type="caution">
    <text evidence="9">The sequence shown here is derived from an EMBL/GenBank/DDBJ whole genome shotgun (WGS) entry which is preliminary data.</text>
</comment>
<feature type="transmembrane region" description="Helical" evidence="7">
    <location>
        <begin position="250"/>
        <end position="271"/>
    </location>
</feature>
<evidence type="ECO:0000313" key="9">
    <source>
        <dbReference type="EMBL" id="MBE5036169.1"/>
    </source>
</evidence>
<keyword evidence="6 7" id="KW-0472">Membrane</keyword>
<organism evidence="9 10">
    <name type="scientific">Gallibacter intestinalis</name>
    <dbReference type="NCBI Taxonomy" id="2779356"/>
    <lineage>
        <taxon>Bacteria</taxon>
        <taxon>Bacillati</taxon>
        <taxon>Bacillota</taxon>
        <taxon>Clostridia</taxon>
        <taxon>Eubacteriales</taxon>
        <taxon>Eubacteriaceae</taxon>
        <taxon>Gallibacter</taxon>
    </lineage>
</organism>
<feature type="domain" description="EamA" evidence="8">
    <location>
        <begin position="160"/>
        <end position="292"/>
    </location>
</feature>
<keyword evidence="5 7" id="KW-1133">Transmembrane helix</keyword>
<sequence length="309" mass="33407">MRGQARSNLLLLMTAIIWGSAFIAQSKGADVIGPFTFNTVRYALAVVALLPVIYIFSRKRNSENTVDQDIPRANGTKTLIIGGIATGIALFTASSLQQYAMAFTTAAKAGFITTLYVILVPIVGIFLKKKIRPIIWFCALLAVIGLYLLSIKPGTFSISRGDFFVLLCALAFTGHILIIDYFSPKTDGVKLSCIQFAVVSIASFVAMMMTETFVLSEVLDAIIPLLYTGVLSSSVGYTCQIIAQKKADPVISSLILSLESVFAAIFGALILHESMSGREITGCAIMFVAIIIAQLPEKKNRRLTDGNIQ</sequence>
<feature type="domain" description="EamA" evidence="8">
    <location>
        <begin position="8"/>
        <end position="150"/>
    </location>
</feature>
<keyword evidence="4 7" id="KW-0812">Transmembrane</keyword>
<comment type="similarity">
    <text evidence="2">Belongs to the EamA transporter family.</text>
</comment>
<feature type="transmembrane region" description="Helical" evidence="7">
    <location>
        <begin position="221"/>
        <end position="243"/>
    </location>
</feature>
<feature type="transmembrane region" description="Helical" evidence="7">
    <location>
        <begin position="163"/>
        <end position="182"/>
    </location>
</feature>
<evidence type="ECO:0000256" key="2">
    <source>
        <dbReference type="ARBA" id="ARBA00007362"/>
    </source>
</evidence>
<protein>
    <submittedName>
        <fullName evidence="9">DMT family transporter</fullName>
    </submittedName>
</protein>
<feature type="transmembrane region" description="Helical" evidence="7">
    <location>
        <begin position="38"/>
        <end position="57"/>
    </location>
</feature>
<dbReference type="InterPro" id="IPR037185">
    <property type="entry name" value="EmrE-like"/>
</dbReference>
<dbReference type="InterPro" id="IPR000620">
    <property type="entry name" value="EamA_dom"/>
</dbReference>
<dbReference type="PANTHER" id="PTHR42920:SF5">
    <property type="entry name" value="EAMA DOMAIN-CONTAINING PROTEIN"/>
    <property type="match status" value="1"/>
</dbReference>
<evidence type="ECO:0000259" key="8">
    <source>
        <dbReference type="Pfam" id="PF00892"/>
    </source>
</evidence>
<evidence type="ECO:0000256" key="6">
    <source>
        <dbReference type="ARBA" id="ARBA00023136"/>
    </source>
</evidence>
<dbReference type="SUPFAM" id="SSF103481">
    <property type="entry name" value="Multidrug resistance efflux transporter EmrE"/>
    <property type="match status" value="2"/>
</dbReference>
<evidence type="ECO:0000256" key="5">
    <source>
        <dbReference type="ARBA" id="ARBA00022989"/>
    </source>
</evidence>
<feature type="transmembrane region" description="Helical" evidence="7">
    <location>
        <begin position="106"/>
        <end position="127"/>
    </location>
</feature>
<dbReference type="RefSeq" id="WP_226385815.1">
    <property type="nucleotide sequence ID" value="NZ_JADCKA010000019.1"/>
</dbReference>
<evidence type="ECO:0000313" key="10">
    <source>
        <dbReference type="Proteomes" id="UP001516588"/>
    </source>
</evidence>
<keyword evidence="3" id="KW-1003">Cell membrane</keyword>